<dbReference type="PROSITE" id="PS00211">
    <property type="entry name" value="ABC_TRANSPORTER_1"/>
    <property type="match status" value="1"/>
</dbReference>
<dbReference type="Pfam" id="PF16326">
    <property type="entry name" value="ABC_tran_CTD"/>
    <property type="match status" value="1"/>
</dbReference>
<dbReference type="PANTHER" id="PTHR42855">
    <property type="entry name" value="ABC TRANSPORTER ATP-BINDING SUBUNIT"/>
    <property type="match status" value="1"/>
</dbReference>
<dbReference type="NCBIfam" id="NF000355">
    <property type="entry name" value="ribo_prot_ABC_F"/>
    <property type="match status" value="1"/>
</dbReference>
<dbReference type="InterPro" id="IPR032781">
    <property type="entry name" value="ABC_tran_Xtn"/>
</dbReference>
<dbReference type="InterPro" id="IPR017871">
    <property type="entry name" value="ABC_transporter-like_CS"/>
</dbReference>
<keyword evidence="6" id="KW-1185">Reference proteome</keyword>
<evidence type="ECO:0000313" key="5">
    <source>
        <dbReference type="EMBL" id="AQT67310.1"/>
    </source>
</evidence>
<dbReference type="Gene3D" id="3.40.50.300">
    <property type="entry name" value="P-loop containing nucleotide triphosphate hydrolases"/>
    <property type="match status" value="2"/>
</dbReference>
<dbReference type="InterPro" id="IPR003439">
    <property type="entry name" value="ABC_transporter-like_ATP-bd"/>
</dbReference>
<dbReference type="FunFam" id="3.40.50.300:FF:000011">
    <property type="entry name" value="Putative ABC transporter ATP-binding component"/>
    <property type="match status" value="1"/>
</dbReference>
<dbReference type="SMART" id="SM00382">
    <property type="entry name" value="AAA"/>
    <property type="match status" value="2"/>
</dbReference>
<sequence>MPIIKLTDIHKSFDRNPLFYGLKAQFYPGEKVGLVGPNGCGKTTLFKMILSEVDPDVGEVSVRKGLKIGYLPQEPIFCGDNTVLQEMHAGLADLFKTQKKIETLASRLGELSGDELEEAMAEYDRLSHLFERNGGYTYEARIRSILHGVGLEEPLYNAKTSTLSGGQLSRLGLAKVLLSETDMLLLDEPTNHLDLQATVWLEKYLRSYNGGAIIISHDRYLLDKVTEKIAEVDQGKCTIWRGNYSQFVENRRLERDQQQKQYESRVKMIEQTRDFIARNKNQEGMRGTARGRAKRLERMLDSDPDFLSKPTEKKTMKLSFADATSQSSLVLRCEGVCKSFGDICLFKHMTFDLLAGDRLGVTGPNGTGKSTFLKLALGREKSTDGRIRMGKFLTVGYLDQQGQELNQNTNVLDEARSAKPELSTEVVRGKLGAFLFTGDDVFKQVSELSGGQQNRLMLFKVMLAEPDVLVLDEPTNHLDIDSKEVLENALRDYNGTIIVVSHDRYFIDRVVDKLLVIGANDLGEKELGNYELVEGEGPLYSKYAEQVEKRQAEALAKARAKDDSGSKKARRSGSATSKPKPKTPPELRKFNKYSVEELEDFILEMEENIEKLQEKFGNEDLYKDPSAVTDLHAEVDKHKEELDILYKAYEFRTG</sequence>
<accession>A0A1U9NI82</accession>
<evidence type="ECO:0000256" key="3">
    <source>
        <dbReference type="SAM" id="MobiDB-lite"/>
    </source>
</evidence>
<dbReference type="CDD" id="cd03221">
    <property type="entry name" value="ABCF_EF-3"/>
    <property type="match status" value="2"/>
</dbReference>
<dbReference type="AlphaFoldDB" id="A0A1U9NI82"/>
<dbReference type="PROSITE" id="PS50893">
    <property type="entry name" value="ABC_TRANSPORTER_2"/>
    <property type="match status" value="2"/>
</dbReference>
<dbReference type="Pfam" id="PF00005">
    <property type="entry name" value="ABC_tran"/>
    <property type="match status" value="2"/>
</dbReference>
<dbReference type="Proteomes" id="UP000189674">
    <property type="component" value="Chromosome"/>
</dbReference>
<feature type="domain" description="ABC transporter" evidence="4">
    <location>
        <begin position="4"/>
        <end position="260"/>
    </location>
</feature>
<evidence type="ECO:0000256" key="2">
    <source>
        <dbReference type="ARBA" id="ARBA00022840"/>
    </source>
</evidence>
<dbReference type="GO" id="GO:0003677">
    <property type="term" value="F:DNA binding"/>
    <property type="evidence" value="ECO:0007669"/>
    <property type="project" value="InterPro"/>
</dbReference>
<dbReference type="SUPFAM" id="SSF52540">
    <property type="entry name" value="P-loop containing nucleoside triphosphate hydrolases"/>
    <property type="match status" value="2"/>
</dbReference>
<protein>
    <submittedName>
        <fullName evidence="5">Putative ABC transporter ATP-binding protein YjjK</fullName>
    </submittedName>
</protein>
<dbReference type="InterPro" id="IPR032524">
    <property type="entry name" value="ABC_tran_C"/>
</dbReference>
<evidence type="ECO:0000313" key="6">
    <source>
        <dbReference type="Proteomes" id="UP000189674"/>
    </source>
</evidence>
<keyword evidence="1" id="KW-0547">Nucleotide-binding</keyword>
<dbReference type="GO" id="GO:0005524">
    <property type="term" value="F:ATP binding"/>
    <property type="evidence" value="ECO:0007669"/>
    <property type="project" value="UniProtKB-KW"/>
</dbReference>
<evidence type="ECO:0000259" key="4">
    <source>
        <dbReference type="PROSITE" id="PS50893"/>
    </source>
</evidence>
<feature type="region of interest" description="Disordered" evidence="3">
    <location>
        <begin position="554"/>
        <end position="589"/>
    </location>
</feature>
<dbReference type="InterPro" id="IPR037118">
    <property type="entry name" value="Val-tRNA_synth_C_sf"/>
</dbReference>
<dbReference type="InterPro" id="IPR003593">
    <property type="entry name" value="AAA+_ATPase"/>
</dbReference>
<dbReference type="OrthoDB" id="9760950at2"/>
<dbReference type="Gene3D" id="1.10.287.380">
    <property type="entry name" value="Valyl-tRNA synthetase, C-terminal domain"/>
    <property type="match status" value="1"/>
</dbReference>
<dbReference type="GO" id="GO:0016887">
    <property type="term" value="F:ATP hydrolysis activity"/>
    <property type="evidence" value="ECO:0007669"/>
    <property type="project" value="InterPro"/>
</dbReference>
<dbReference type="RefSeq" id="WP_146659448.1">
    <property type="nucleotide sequence ID" value="NZ_CP019791.1"/>
</dbReference>
<organism evidence="5 6">
    <name type="scientific">Anaerohalosphaera lusitana</name>
    <dbReference type="NCBI Taxonomy" id="1936003"/>
    <lineage>
        <taxon>Bacteria</taxon>
        <taxon>Pseudomonadati</taxon>
        <taxon>Planctomycetota</taxon>
        <taxon>Phycisphaerae</taxon>
        <taxon>Sedimentisphaerales</taxon>
        <taxon>Anaerohalosphaeraceae</taxon>
        <taxon>Anaerohalosphaera</taxon>
    </lineage>
</organism>
<gene>
    <name evidence="5" type="primary">yjjK</name>
    <name evidence="5" type="ORF">STSP2_00453</name>
</gene>
<dbReference type="InterPro" id="IPR027417">
    <property type="entry name" value="P-loop_NTPase"/>
</dbReference>
<dbReference type="KEGG" id="alus:STSP2_00453"/>
<name>A0A1U9NI82_9BACT</name>
<proteinExistence type="predicted"/>
<dbReference type="PANTHER" id="PTHR42855:SF2">
    <property type="entry name" value="DRUG RESISTANCE ABC TRANSPORTER,ATP-BINDING PROTEIN"/>
    <property type="match status" value="1"/>
</dbReference>
<evidence type="ECO:0000256" key="1">
    <source>
        <dbReference type="ARBA" id="ARBA00022741"/>
    </source>
</evidence>
<dbReference type="Pfam" id="PF12848">
    <property type="entry name" value="ABC_tran_Xtn"/>
    <property type="match status" value="1"/>
</dbReference>
<dbReference type="InterPro" id="IPR051309">
    <property type="entry name" value="ABCF_ATPase"/>
</dbReference>
<reference evidence="6" key="1">
    <citation type="submission" date="2017-02" db="EMBL/GenBank/DDBJ databases">
        <title>Comparative genomics and description of representatives of a novel lineage of planctomycetes thriving in anoxic sediments.</title>
        <authorList>
            <person name="Spring S."/>
            <person name="Bunk B."/>
            <person name="Sproer C."/>
        </authorList>
    </citation>
    <scope>NUCLEOTIDE SEQUENCE [LARGE SCALE GENOMIC DNA]</scope>
    <source>
        <strain evidence="6">ST-NAGAB-D1</strain>
    </source>
</reference>
<feature type="domain" description="ABC transporter" evidence="4">
    <location>
        <begin position="331"/>
        <end position="544"/>
    </location>
</feature>
<keyword evidence="2 5" id="KW-0067">ATP-binding</keyword>
<dbReference type="STRING" id="1936003.STSP2_00453"/>
<dbReference type="EMBL" id="CP019791">
    <property type="protein sequence ID" value="AQT67310.1"/>
    <property type="molecule type" value="Genomic_DNA"/>
</dbReference>